<dbReference type="Proteomes" id="UP001385951">
    <property type="component" value="Unassembled WGS sequence"/>
</dbReference>
<gene>
    <name evidence="1" type="ORF">QCA50_003790</name>
</gene>
<proteinExistence type="predicted"/>
<keyword evidence="2" id="KW-1185">Reference proteome</keyword>
<protein>
    <submittedName>
        <fullName evidence="1">Uncharacterized protein</fullName>
    </submittedName>
</protein>
<reference evidence="1 2" key="1">
    <citation type="submission" date="2022-09" db="EMBL/GenBank/DDBJ databases">
        <authorList>
            <person name="Palmer J.M."/>
        </authorList>
    </citation>
    <scope>NUCLEOTIDE SEQUENCE [LARGE SCALE GENOMIC DNA]</scope>
    <source>
        <strain evidence="1 2">DSM 7382</strain>
    </source>
</reference>
<comment type="caution">
    <text evidence="1">The sequence shown here is derived from an EMBL/GenBank/DDBJ whole genome shotgun (WGS) entry which is preliminary data.</text>
</comment>
<dbReference type="AlphaFoldDB" id="A0AAW0GRI4"/>
<evidence type="ECO:0000313" key="1">
    <source>
        <dbReference type="EMBL" id="KAK7692169.1"/>
    </source>
</evidence>
<sequence length="104" mass="11726">MVIGSSVIRTFISRARDVSHLAGSNKQTYRRTLTAFSSRLFINTLRPLDEATHSPFRGRDCVVFPPSLPFAGFHSNLNLLFFASSEHGLSTQNKLTCWTFISYI</sequence>
<accession>A0AAW0GRI4</accession>
<evidence type="ECO:0000313" key="2">
    <source>
        <dbReference type="Proteomes" id="UP001385951"/>
    </source>
</evidence>
<dbReference type="EMBL" id="JASBNA010000004">
    <property type="protein sequence ID" value="KAK7692169.1"/>
    <property type="molecule type" value="Genomic_DNA"/>
</dbReference>
<organism evidence="1 2">
    <name type="scientific">Cerrena zonata</name>
    <dbReference type="NCBI Taxonomy" id="2478898"/>
    <lineage>
        <taxon>Eukaryota</taxon>
        <taxon>Fungi</taxon>
        <taxon>Dikarya</taxon>
        <taxon>Basidiomycota</taxon>
        <taxon>Agaricomycotina</taxon>
        <taxon>Agaricomycetes</taxon>
        <taxon>Polyporales</taxon>
        <taxon>Cerrenaceae</taxon>
        <taxon>Cerrena</taxon>
    </lineage>
</organism>
<name>A0AAW0GRI4_9APHY</name>